<evidence type="ECO:0000259" key="1">
    <source>
        <dbReference type="Pfam" id="PF11775"/>
    </source>
</evidence>
<dbReference type="Pfam" id="PF06213">
    <property type="entry name" value="CobT"/>
    <property type="match status" value="1"/>
</dbReference>
<keyword evidence="3" id="KW-1185">Reference proteome</keyword>
<dbReference type="Pfam" id="PF11775">
    <property type="entry name" value="CobT_C"/>
    <property type="match status" value="1"/>
</dbReference>
<reference evidence="2 3" key="1">
    <citation type="submission" date="2022-11" db="EMBL/GenBank/DDBJ databases">
        <title>Draft genome sequence of Saccharopolyspora sp. WRP15-2 isolated from rhizosphere soils of wild rice in Thailand.</title>
        <authorList>
            <person name="Duangmal K."/>
            <person name="Kammanee S."/>
            <person name="Muangham S."/>
        </authorList>
    </citation>
    <scope>NUCLEOTIDE SEQUENCE [LARGE SCALE GENOMIC DNA]</scope>
    <source>
        <strain evidence="2 3">WRP15-2</strain>
    </source>
</reference>
<dbReference type="Proteomes" id="UP001210380">
    <property type="component" value="Unassembled WGS sequence"/>
</dbReference>
<dbReference type="EMBL" id="JAQGLA010000010">
    <property type="protein sequence ID" value="MDA3625687.1"/>
    <property type="molecule type" value="Genomic_DNA"/>
</dbReference>
<protein>
    <submittedName>
        <fullName evidence="2">Cobalt chelatase</fullName>
    </submittedName>
</protein>
<dbReference type="PANTHER" id="PTHR41248:SF1">
    <property type="entry name" value="NORD PROTEIN"/>
    <property type="match status" value="1"/>
</dbReference>
<dbReference type="InterPro" id="IPR006538">
    <property type="entry name" value="CobT"/>
</dbReference>
<dbReference type="PANTHER" id="PTHR41248">
    <property type="entry name" value="NORD PROTEIN"/>
    <property type="match status" value="1"/>
</dbReference>
<name>A0ABT4UVD9_9PSEU</name>
<dbReference type="InterPro" id="IPR025861">
    <property type="entry name" value="CobT_VWA_dom"/>
</dbReference>
<dbReference type="RefSeq" id="WP_270948260.1">
    <property type="nucleotide sequence ID" value="NZ_JAQGLA010000010.1"/>
</dbReference>
<evidence type="ECO:0000313" key="3">
    <source>
        <dbReference type="Proteomes" id="UP001210380"/>
    </source>
</evidence>
<dbReference type="SUPFAM" id="SSF53300">
    <property type="entry name" value="vWA-like"/>
    <property type="match status" value="1"/>
</dbReference>
<gene>
    <name evidence="2" type="ORF">OU415_09585</name>
</gene>
<evidence type="ECO:0000313" key="2">
    <source>
        <dbReference type="EMBL" id="MDA3625687.1"/>
    </source>
</evidence>
<accession>A0ABT4UVD9</accession>
<organism evidence="2 3">
    <name type="scientific">Saccharopolyspora oryzae</name>
    <dbReference type="NCBI Taxonomy" id="2997343"/>
    <lineage>
        <taxon>Bacteria</taxon>
        <taxon>Bacillati</taxon>
        <taxon>Actinomycetota</taxon>
        <taxon>Actinomycetes</taxon>
        <taxon>Pseudonocardiales</taxon>
        <taxon>Pseudonocardiaceae</taxon>
        <taxon>Saccharopolyspora</taxon>
    </lineage>
</organism>
<comment type="caution">
    <text evidence="2">The sequence shown here is derived from an EMBL/GenBank/DDBJ whole genome shotgun (WGS) entry which is preliminary data.</text>
</comment>
<feature type="domain" description="Cobalamin biosynthesis protein CobT VWA" evidence="1">
    <location>
        <begin position="347"/>
        <end position="560"/>
    </location>
</feature>
<dbReference type="PIRSF" id="PIRSF031715">
    <property type="entry name" value="Cob_chel_CobT"/>
    <property type="match status" value="1"/>
</dbReference>
<proteinExistence type="predicted"/>
<sequence>MSGSRATARHQQRVEELCAAAVRALSGEPNLHFRGRRLHRGHRRLPLHAPHLQPSLDDDFGSFRGAADGMALRLTHSDAELHRSLHPADPVQRLIFEMLEQFRVEALAGLPGVIANLRHRHVQWSLDVHHSGMTETSRGILLYTVAQVCRSRVTGQPVVAETEDLLEATRFDIVPALGKDLTGLRRRRHDQNAYAEHALAIARIVGNMLAAADENDEHDGEDIDDHARFPLFLDSDDDFDDTIPQVSTGHSRVLGESEAGYRAFTTAYDRQHAVPALVRAELLRDYRQRLDRCITGQGVNIPRLTRQLKMLLADPARNGWDGGQEEGHVDGRRLAQLIASPTERRLFRTERIEPAANCLVTFLIDCSGSMKEHIESIAVIVDVFARALELAGASSEILGFTTGAWNGGRAMREWHRSGRPAHPGRLNELCHLVFKDADTSWRRARPGIAGLLKADLFREGVDGEAVTWACRRMAGRSEQRRLLIVLSDGSPMDSATNLTNDRHYLDNHLKDVVRREELAGSARICGLGVGLDLSPFYRRSHALDLSRGPGNDVFREILEMIAGDRRS</sequence>
<dbReference type="InterPro" id="IPR036465">
    <property type="entry name" value="vWFA_dom_sf"/>
</dbReference>
<dbReference type="InterPro" id="IPR051928">
    <property type="entry name" value="NorD/CobT"/>
</dbReference>